<accession>A0ABR3DKD2</accession>
<dbReference type="EMBL" id="JAVLET010000002">
    <property type="protein sequence ID" value="KAL0473138.1"/>
    <property type="molecule type" value="Genomic_DNA"/>
</dbReference>
<organism evidence="2 3">
    <name type="scientific">Neurospora intermedia</name>
    <dbReference type="NCBI Taxonomy" id="5142"/>
    <lineage>
        <taxon>Eukaryota</taxon>
        <taxon>Fungi</taxon>
        <taxon>Dikarya</taxon>
        <taxon>Ascomycota</taxon>
        <taxon>Pezizomycotina</taxon>
        <taxon>Sordariomycetes</taxon>
        <taxon>Sordariomycetidae</taxon>
        <taxon>Sordariales</taxon>
        <taxon>Sordariaceae</taxon>
        <taxon>Neurospora</taxon>
    </lineage>
</organism>
<name>A0ABR3DKD2_NEUIN</name>
<proteinExistence type="predicted"/>
<protein>
    <submittedName>
        <fullName evidence="2">Uncharacterized protein</fullName>
    </submittedName>
</protein>
<keyword evidence="1" id="KW-1133">Transmembrane helix</keyword>
<feature type="transmembrane region" description="Helical" evidence="1">
    <location>
        <begin position="12"/>
        <end position="33"/>
    </location>
</feature>
<evidence type="ECO:0000256" key="1">
    <source>
        <dbReference type="SAM" id="Phobius"/>
    </source>
</evidence>
<evidence type="ECO:0000313" key="3">
    <source>
        <dbReference type="Proteomes" id="UP001451303"/>
    </source>
</evidence>
<dbReference type="Proteomes" id="UP001451303">
    <property type="component" value="Unassembled WGS sequence"/>
</dbReference>
<comment type="caution">
    <text evidence="2">The sequence shown here is derived from an EMBL/GenBank/DDBJ whole genome shotgun (WGS) entry which is preliminary data.</text>
</comment>
<keyword evidence="3" id="KW-1185">Reference proteome</keyword>
<reference evidence="2 3" key="1">
    <citation type="submission" date="2023-09" db="EMBL/GenBank/DDBJ databases">
        <title>Multi-omics analysis of a traditional fermented food reveals byproduct-associated fungal strains for waste-to-food upcycling.</title>
        <authorList>
            <consortium name="Lawrence Berkeley National Laboratory"/>
            <person name="Rekdal V.M."/>
            <person name="Villalobos-Escobedo J.M."/>
            <person name="Rodriguez-Valeron N."/>
            <person name="Garcia M.O."/>
            <person name="Vasquez D.P."/>
            <person name="Damayanti I."/>
            <person name="Sorensen P.M."/>
            <person name="Baidoo E.E."/>
            <person name="De Carvalho A.C."/>
            <person name="Riley R."/>
            <person name="Lipzen A."/>
            <person name="He G."/>
            <person name="Yan M."/>
            <person name="Haridas S."/>
            <person name="Daum C."/>
            <person name="Yoshinaga Y."/>
            <person name="Ng V."/>
            <person name="Grigoriev I.V."/>
            <person name="Munk R."/>
            <person name="Nuraida L."/>
            <person name="Wijaya C.H."/>
            <person name="Morales P.-C."/>
            <person name="Keasling J.D."/>
        </authorList>
    </citation>
    <scope>NUCLEOTIDE SEQUENCE [LARGE SCALE GENOMIC DNA]</scope>
    <source>
        <strain evidence="2 3">FGSC 2613</strain>
    </source>
</reference>
<gene>
    <name evidence="2" type="ORF">QR685DRAFT_594914</name>
</gene>
<keyword evidence="1" id="KW-0812">Transmembrane</keyword>
<keyword evidence="1" id="KW-0472">Membrane</keyword>
<evidence type="ECO:0000313" key="2">
    <source>
        <dbReference type="EMBL" id="KAL0473138.1"/>
    </source>
</evidence>
<sequence>MSALYYQPSDELLIVIATFVLRFWSSSGPWFCYVDRFAARPWVCELKSFKRPMQWMQALPTWDERQEQRR</sequence>